<dbReference type="NCBIfam" id="NF009180">
    <property type="entry name" value="PRK12528.1"/>
    <property type="match status" value="1"/>
</dbReference>
<sequence>MPPADIDQLYREHHAWLHTWLRRRLDCTADASDLSHDVFMRLLKKQHDLEIRGSQAFLLTIAKGILANFHRHRHIERAYQEALAQLPEQQAPSPELHALLFESLLAVDRTLGELPFIVRKAFLLSQLDGMKQADIAMELGISVATVKRHIIRALQRCCLADD</sequence>
<dbReference type="InterPro" id="IPR007627">
    <property type="entry name" value="RNA_pol_sigma70_r2"/>
</dbReference>
<dbReference type="Proteomes" id="UP000292639">
    <property type="component" value="Unassembled WGS sequence"/>
</dbReference>
<dbReference type="InterPro" id="IPR013324">
    <property type="entry name" value="RNA_pol_sigma_r3/r4-like"/>
</dbReference>
<reference evidence="7 8" key="1">
    <citation type="submission" date="2018-06" db="EMBL/GenBank/DDBJ databases">
        <title>Three novel Pseudomonas species isolated from symptomatic oak.</title>
        <authorList>
            <person name="Bueno-Gonzalez V."/>
            <person name="Brady C."/>
        </authorList>
    </citation>
    <scope>NUCLEOTIDE SEQUENCE [LARGE SCALE GENOMIC DNA]</scope>
    <source>
        <strain evidence="7 8">P17C</strain>
    </source>
</reference>
<gene>
    <name evidence="7" type="ORF">DNJ96_15315</name>
</gene>
<evidence type="ECO:0000259" key="5">
    <source>
        <dbReference type="Pfam" id="PF04542"/>
    </source>
</evidence>
<organism evidence="7 8">
    <name type="scientific">Stutzerimonas kirkiae</name>
    <dbReference type="NCBI Taxonomy" id="2211392"/>
    <lineage>
        <taxon>Bacteria</taxon>
        <taxon>Pseudomonadati</taxon>
        <taxon>Pseudomonadota</taxon>
        <taxon>Gammaproteobacteria</taxon>
        <taxon>Pseudomonadales</taxon>
        <taxon>Pseudomonadaceae</taxon>
        <taxon>Stutzerimonas</taxon>
    </lineage>
</organism>
<proteinExistence type="inferred from homology"/>
<comment type="similarity">
    <text evidence="1">Belongs to the sigma-70 factor family. ECF subfamily.</text>
</comment>
<dbReference type="SUPFAM" id="SSF88946">
    <property type="entry name" value="Sigma2 domain of RNA polymerase sigma factors"/>
    <property type="match status" value="1"/>
</dbReference>
<dbReference type="InterPro" id="IPR014284">
    <property type="entry name" value="RNA_pol_sigma-70_dom"/>
</dbReference>
<feature type="domain" description="RNA polymerase sigma factor 70 region 4 type 2" evidence="6">
    <location>
        <begin position="105"/>
        <end position="157"/>
    </location>
</feature>
<protein>
    <submittedName>
        <fullName evidence="7">RNA polymerase subunit sigma</fullName>
    </submittedName>
</protein>
<dbReference type="InterPro" id="IPR013325">
    <property type="entry name" value="RNA_pol_sigma_r2"/>
</dbReference>
<dbReference type="Gene3D" id="1.10.10.10">
    <property type="entry name" value="Winged helix-like DNA-binding domain superfamily/Winged helix DNA-binding domain"/>
    <property type="match status" value="1"/>
</dbReference>
<feature type="domain" description="RNA polymerase sigma-70 region 2" evidence="5">
    <location>
        <begin position="9"/>
        <end position="73"/>
    </location>
</feature>
<evidence type="ECO:0000259" key="6">
    <source>
        <dbReference type="Pfam" id="PF08281"/>
    </source>
</evidence>
<comment type="caution">
    <text evidence="7">The sequence shown here is derived from an EMBL/GenBank/DDBJ whole genome shotgun (WGS) entry which is preliminary data.</text>
</comment>
<dbReference type="EMBL" id="QJUP01000024">
    <property type="protein sequence ID" value="TBU92181.1"/>
    <property type="molecule type" value="Genomic_DNA"/>
</dbReference>
<dbReference type="OrthoDB" id="9797134at2"/>
<accession>A0A4Q9R0K3</accession>
<dbReference type="RefSeq" id="WP_131185124.1">
    <property type="nucleotide sequence ID" value="NZ_QJUO01000022.1"/>
</dbReference>
<evidence type="ECO:0000256" key="3">
    <source>
        <dbReference type="ARBA" id="ARBA00023082"/>
    </source>
</evidence>
<dbReference type="AlphaFoldDB" id="A0A4Q9R0K3"/>
<dbReference type="Pfam" id="PF08281">
    <property type="entry name" value="Sigma70_r4_2"/>
    <property type="match status" value="1"/>
</dbReference>
<dbReference type="PANTHER" id="PTHR43133:SF63">
    <property type="entry name" value="RNA POLYMERASE SIGMA FACTOR FECI-RELATED"/>
    <property type="match status" value="1"/>
</dbReference>
<evidence type="ECO:0000256" key="2">
    <source>
        <dbReference type="ARBA" id="ARBA00023015"/>
    </source>
</evidence>
<dbReference type="GO" id="GO:0006352">
    <property type="term" value="P:DNA-templated transcription initiation"/>
    <property type="evidence" value="ECO:0007669"/>
    <property type="project" value="InterPro"/>
</dbReference>
<dbReference type="InterPro" id="IPR036388">
    <property type="entry name" value="WH-like_DNA-bd_sf"/>
</dbReference>
<keyword evidence="8" id="KW-1185">Reference proteome</keyword>
<name>A0A4Q9R0K3_9GAMM</name>
<keyword evidence="3" id="KW-0731">Sigma factor</keyword>
<keyword evidence="4" id="KW-0804">Transcription</keyword>
<evidence type="ECO:0000256" key="1">
    <source>
        <dbReference type="ARBA" id="ARBA00010641"/>
    </source>
</evidence>
<dbReference type="GO" id="GO:0003677">
    <property type="term" value="F:DNA binding"/>
    <property type="evidence" value="ECO:0007669"/>
    <property type="project" value="InterPro"/>
</dbReference>
<dbReference type="PANTHER" id="PTHR43133">
    <property type="entry name" value="RNA POLYMERASE ECF-TYPE SIGMA FACTO"/>
    <property type="match status" value="1"/>
</dbReference>
<dbReference type="Gene3D" id="1.10.1740.10">
    <property type="match status" value="1"/>
</dbReference>
<evidence type="ECO:0000313" key="8">
    <source>
        <dbReference type="Proteomes" id="UP000292639"/>
    </source>
</evidence>
<evidence type="ECO:0000256" key="4">
    <source>
        <dbReference type="ARBA" id="ARBA00023163"/>
    </source>
</evidence>
<dbReference type="Pfam" id="PF04542">
    <property type="entry name" value="Sigma70_r2"/>
    <property type="match status" value="1"/>
</dbReference>
<dbReference type="InterPro" id="IPR039425">
    <property type="entry name" value="RNA_pol_sigma-70-like"/>
</dbReference>
<dbReference type="SUPFAM" id="SSF88659">
    <property type="entry name" value="Sigma3 and sigma4 domains of RNA polymerase sigma factors"/>
    <property type="match status" value="1"/>
</dbReference>
<dbReference type="GO" id="GO:0016987">
    <property type="term" value="F:sigma factor activity"/>
    <property type="evidence" value="ECO:0007669"/>
    <property type="project" value="UniProtKB-KW"/>
</dbReference>
<evidence type="ECO:0000313" key="7">
    <source>
        <dbReference type="EMBL" id="TBU92181.1"/>
    </source>
</evidence>
<dbReference type="NCBIfam" id="TIGR02937">
    <property type="entry name" value="sigma70-ECF"/>
    <property type="match status" value="1"/>
</dbReference>
<dbReference type="InterPro" id="IPR013249">
    <property type="entry name" value="RNA_pol_sigma70_r4_t2"/>
</dbReference>
<keyword evidence="2" id="KW-0805">Transcription regulation</keyword>